<dbReference type="InterPro" id="IPR010998">
    <property type="entry name" value="Integrase_recombinase_N"/>
</dbReference>
<dbReference type="Proteomes" id="UP000525623">
    <property type="component" value="Unassembled WGS sequence"/>
</dbReference>
<dbReference type="InterPro" id="IPR011010">
    <property type="entry name" value="DNA_brk_join_enz"/>
</dbReference>
<evidence type="ECO:0000256" key="3">
    <source>
        <dbReference type="ARBA" id="ARBA00023172"/>
    </source>
</evidence>
<dbReference type="InterPro" id="IPR013762">
    <property type="entry name" value="Integrase-like_cat_sf"/>
</dbReference>
<dbReference type="GO" id="GO:0006310">
    <property type="term" value="P:DNA recombination"/>
    <property type="evidence" value="ECO:0007669"/>
    <property type="project" value="UniProtKB-KW"/>
</dbReference>
<dbReference type="Gene3D" id="1.10.150.130">
    <property type="match status" value="1"/>
</dbReference>
<evidence type="ECO:0000256" key="1">
    <source>
        <dbReference type="ARBA" id="ARBA00022908"/>
    </source>
</evidence>
<evidence type="ECO:0000256" key="2">
    <source>
        <dbReference type="ARBA" id="ARBA00023125"/>
    </source>
</evidence>
<dbReference type="PANTHER" id="PTHR30349">
    <property type="entry name" value="PHAGE INTEGRASE-RELATED"/>
    <property type="match status" value="1"/>
</dbReference>
<dbReference type="EMBL" id="JABEQL010000015">
    <property type="protein sequence ID" value="MBB2179909.1"/>
    <property type="molecule type" value="Genomic_DNA"/>
</dbReference>
<name>A0A7W4P7F7_9PROT</name>
<dbReference type="InterPro" id="IPR050090">
    <property type="entry name" value="Tyrosine_recombinase_XerCD"/>
</dbReference>
<keyword evidence="1" id="KW-0229">DNA integration</keyword>
<dbReference type="PANTHER" id="PTHR30349:SF94">
    <property type="entry name" value="INTEGRASE_RECOMBINASE HI_1414-RELATED"/>
    <property type="match status" value="1"/>
</dbReference>
<gene>
    <name evidence="5" type="ORF">HLH29_12120</name>
</gene>
<evidence type="ECO:0000313" key="5">
    <source>
        <dbReference type="EMBL" id="MBB2179909.1"/>
    </source>
</evidence>
<dbReference type="Pfam" id="PF00589">
    <property type="entry name" value="Phage_integrase"/>
    <property type="match status" value="1"/>
</dbReference>
<evidence type="ECO:0000313" key="6">
    <source>
        <dbReference type="Proteomes" id="UP000525623"/>
    </source>
</evidence>
<keyword evidence="6" id="KW-1185">Reference proteome</keyword>
<dbReference type="PROSITE" id="PS51898">
    <property type="entry name" value="TYR_RECOMBINASE"/>
    <property type="match status" value="1"/>
</dbReference>
<dbReference type="RefSeq" id="WP_182967128.1">
    <property type="nucleotide sequence ID" value="NZ_BAABGC010000073.1"/>
</dbReference>
<dbReference type="AlphaFoldDB" id="A0A7W4P7F7"/>
<dbReference type="SUPFAM" id="SSF56349">
    <property type="entry name" value="DNA breaking-rejoining enzymes"/>
    <property type="match status" value="1"/>
</dbReference>
<accession>A0A7W4P7F7</accession>
<dbReference type="Gene3D" id="1.10.443.10">
    <property type="entry name" value="Intergrase catalytic core"/>
    <property type="match status" value="1"/>
</dbReference>
<dbReference type="CDD" id="cd00796">
    <property type="entry name" value="INT_Rci_Hp1_C"/>
    <property type="match status" value="1"/>
</dbReference>
<feature type="domain" description="Tyr recombinase" evidence="4">
    <location>
        <begin position="201"/>
        <end position="373"/>
    </location>
</feature>
<dbReference type="InterPro" id="IPR002104">
    <property type="entry name" value="Integrase_catalytic"/>
</dbReference>
<dbReference type="GO" id="GO:0003677">
    <property type="term" value="F:DNA binding"/>
    <property type="evidence" value="ECO:0007669"/>
    <property type="project" value="UniProtKB-KW"/>
</dbReference>
<proteinExistence type="predicted"/>
<keyword evidence="2" id="KW-0238">DNA-binding</keyword>
<protein>
    <submittedName>
        <fullName evidence="5">Site-specific integrase</fullName>
    </submittedName>
</protein>
<reference evidence="5 6" key="1">
    <citation type="submission" date="2020-04" db="EMBL/GenBank/DDBJ databases">
        <title>Description of novel Gluconacetobacter.</title>
        <authorList>
            <person name="Sombolestani A."/>
        </authorList>
    </citation>
    <scope>NUCLEOTIDE SEQUENCE [LARGE SCALE GENOMIC DNA]</scope>
    <source>
        <strain evidence="5 6">LMG 27725</strain>
    </source>
</reference>
<evidence type="ECO:0000259" key="4">
    <source>
        <dbReference type="PROSITE" id="PS51898"/>
    </source>
</evidence>
<keyword evidence="3" id="KW-0233">DNA recombination</keyword>
<dbReference type="GO" id="GO:0015074">
    <property type="term" value="P:DNA integration"/>
    <property type="evidence" value="ECO:0007669"/>
    <property type="project" value="UniProtKB-KW"/>
</dbReference>
<sequence length="377" mass="42448">MKQVQKRGAKYTATVRLNGHSLSATFPRKTQANEWATRVDMAIRDEIANPNKIFRRENFLAKKPKPAPKPKVETGIWLLDGVPDMSWTLRQAIKKYLYEEAPKLRGEKQAILRLKAWDRSEFASMKLTDITAQAIFSWMKNRRKIVNGKSIPVSPSTIRNDIYRLSAIFEIARAPVTKNGWGLTAIKNPTRDIALPTPDAGRDIRLQKGDEQRLAAALMTLNEHGEEVLAFMRIALDTGMRKSEILTTTVADIQHTTQGFAIRKALTKNGSPRTIYLSDRAADIAQRLAYGKNPRQRLFSMKSTMLDNTWRAARAKAGLDDLRIHDLRHEAISRMADAGMSIGALSKMSGHKTAQMLLRYVNAREDDIRAKLSSIAA</sequence>
<comment type="caution">
    <text evidence="5">The sequence shown here is derived from an EMBL/GenBank/DDBJ whole genome shotgun (WGS) entry which is preliminary data.</text>
</comment>
<organism evidence="5 6">
    <name type="scientific">Gluconacetobacter tumulicola</name>
    <dbReference type="NCBI Taxonomy" id="1017177"/>
    <lineage>
        <taxon>Bacteria</taxon>
        <taxon>Pseudomonadati</taxon>
        <taxon>Pseudomonadota</taxon>
        <taxon>Alphaproteobacteria</taxon>
        <taxon>Acetobacterales</taxon>
        <taxon>Acetobacteraceae</taxon>
        <taxon>Gluconacetobacter</taxon>
    </lineage>
</organism>